<dbReference type="AlphaFoldDB" id="A0AAD7MJB9"/>
<evidence type="ECO:0000313" key="3">
    <source>
        <dbReference type="Proteomes" id="UP001215598"/>
    </source>
</evidence>
<keyword evidence="3" id="KW-1185">Reference proteome</keyword>
<feature type="compositionally biased region" description="Acidic residues" evidence="1">
    <location>
        <begin position="1"/>
        <end position="12"/>
    </location>
</feature>
<feature type="compositionally biased region" description="Basic and acidic residues" evidence="1">
    <location>
        <begin position="234"/>
        <end position="243"/>
    </location>
</feature>
<protein>
    <submittedName>
        <fullName evidence="2">Uncharacterized protein</fullName>
    </submittedName>
</protein>
<name>A0AAD7MJB9_9AGAR</name>
<evidence type="ECO:0000256" key="1">
    <source>
        <dbReference type="SAM" id="MobiDB-lite"/>
    </source>
</evidence>
<feature type="region of interest" description="Disordered" evidence="1">
    <location>
        <begin position="222"/>
        <end position="273"/>
    </location>
</feature>
<sequence>MPAGTDDDDDEPPIPGPSHPTPSYSTPLFVRAAVDALSGTSASYLTRNSPIKSLSSIPAFKPSTISPLKHHSRYAGLLNGPLLTEQERQFADALRESEARDEQRKASLIEVQAGAVLGGMWNKRAQVQLQTQETRKARRKGKGRMGDGKAKWFTGDDFFELAKKDALERAEETVGKEQRKVAREAHTVELAVWKRDNERVRERNEARKVTFDADTAAWEAEKEAAKAEKRKRGWEKPKRKEYNFETLLPRPKKVVEDDEEDGEGSDMDVDNAD</sequence>
<evidence type="ECO:0000313" key="2">
    <source>
        <dbReference type="EMBL" id="KAJ7720262.1"/>
    </source>
</evidence>
<gene>
    <name evidence="2" type="ORF">B0H16DRAFT_1336119</name>
</gene>
<dbReference type="EMBL" id="JARKIB010000242">
    <property type="protein sequence ID" value="KAJ7720262.1"/>
    <property type="molecule type" value="Genomic_DNA"/>
</dbReference>
<feature type="region of interest" description="Disordered" evidence="1">
    <location>
        <begin position="1"/>
        <end position="26"/>
    </location>
</feature>
<organism evidence="2 3">
    <name type="scientific">Mycena metata</name>
    <dbReference type="NCBI Taxonomy" id="1033252"/>
    <lineage>
        <taxon>Eukaryota</taxon>
        <taxon>Fungi</taxon>
        <taxon>Dikarya</taxon>
        <taxon>Basidiomycota</taxon>
        <taxon>Agaricomycotina</taxon>
        <taxon>Agaricomycetes</taxon>
        <taxon>Agaricomycetidae</taxon>
        <taxon>Agaricales</taxon>
        <taxon>Marasmiineae</taxon>
        <taxon>Mycenaceae</taxon>
        <taxon>Mycena</taxon>
    </lineage>
</organism>
<comment type="caution">
    <text evidence="2">The sequence shown here is derived from an EMBL/GenBank/DDBJ whole genome shotgun (WGS) entry which is preliminary data.</text>
</comment>
<feature type="compositionally biased region" description="Acidic residues" evidence="1">
    <location>
        <begin position="256"/>
        <end position="273"/>
    </location>
</feature>
<accession>A0AAD7MJB9</accession>
<dbReference type="Proteomes" id="UP001215598">
    <property type="component" value="Unassembled WGS sequence"/>
</dbReference>
<reference evidence="2" key="1">
    <citation type="submission" date="2023-03" db="EMBL/GenBank/DDBJ databases">
        <title>Massive genome expansion in bonnet fungi (Mycena s.s.) driven by repeated elements and novel gene families across ecological guilds.</title>
        <authorList>
            <consortium name="Lawrence Berkeley National Laboratory"/>
            <person name="Harder C.B."/>
            <person name="Miyauchi S."/>
            <person name="Viragh M."/>
            <person name="Kuo A."/>
            <person name="Thoen E."/>
            <person name="Andreopoulos B."/>
            <person name="Lu D."/>
            <person name="Skrede I."/>
            <person name="Drula E."/>
            <person name="Henrissat B."/>
            <person name="Morin E."/>
            <person name="Kohler A."/>
            <person name="Barry K."/>
            <person name="LaButti K."/>
            <person name="Morin E."/>
            <person name="Salamov A."/>
            <person name="Lipzen A."/>
            <person name="Mereny Z."/>
            <person name="Hegedus B."/>
            <person name="Baldrian P."/>
            <person name="Stursova M."/>
            <person name="Weitz H."/>
            <person name="Taylor A."/>
            <person name="Grigoriev I.V."/>
            <person name="Nagy L.G."/>
            <person name="Martin F."/>
            <person name="Kauserud H."/>
        </authorList>
    </citation>
    <scope>NUCLEOTIDE SEQUENCE</scope>
    <source>
        <strain evidence="2">CBHHK182m</strain>
    </source>
</reference>
<proteinExistence type="predicted"/>